<gene>
    <name evidence="3" type="ORF">LS77_008310</name>
</gene>
<evidence type="ECO:0000256" key="1">
    <source>
        <dbReference type="SAM" id="MobiDB-lite"/>
    </source>
</evidence>
<feature type="region of interest" description="Disordered" evidence="1">
    <location>
        <begin position="1"/>
        <end position="36"/>
    </location>
</feature>
<dbReference type="InterPro" id="IPR032820">
    <property type="entry name" value="ATPase_put"/>
</dbReference>
<keyword evidence="2" id="KW-0812">Transmembrane</keyword>
<dbReference type="AlphaFoldDB" id="A0A6D2C3X7"/>
<keyword evidence="2" id="KW-0472">Membrane</keyword>
<sequence>MKDNERLESVLTEQTDTAKSAKITKETTQQNADSKDGKIKTLTRSANDLSLGISMIVAVLLGLGIGYLLYKWLGYYWLIWVGLGYGVAAAILNVVKAYKRLYKDLDLLKHEEKYKYMQDRILEKREKEAMRRKERKDM</sequence>
<keyword evidence="2" id="KW-1133">Transmembrane helix</keyword>
<dbReference type="RefSeq" id="WP_004087054.1">
    <property type="nucleotide sequence ID" value="NZ_CAOUIW010000051.1"/>
</dbReference>
<dbReference type="GeneID" id="60656739"/>
<feature type="transmembrane region" description="Helical" evidence="2">
    <location>
        <begin position="49"/>
        <end position="69"/>
    </location>
</feature>
<dbReference type="Pfam" id="PF09527">
    <property type="entry name" value="ATPase_gene1"/>
    <property type="match status" value="1"/>
</dbReference>
<organism evidence="3 4">
    <name type="scientific">Helicobacter bilis</name>
    <dbReference type="NCBI Taxonomy" id="37372"/>
    <lineage>
        <taxon>Bacteria</taxon>
        <taxon>Pseudomonadati</taxon>
        <taxon>Campylobacterota</taxon>
        <taxon>Epsilonproteobacteria</taxon>
        <taxon>Campylobacterales</taxon>
        <taxon>Helicobacteraceae</taxon>
        <taxon>Helicobacter</taxon>
    </lineage>
</organism>
<evidence type="ECO:0000256" key="2">
    <source>
        <dbReference type="SAM" id="Phobius"/>
    </source>
</evidence>
<protein>
    <submittedName>
        <fullName evidence="3">AtpZ/AtpI family protein</fullName>
    </submittedName>
</protein>
<dbReference type="Proteomes" id="UP000029870">
    <property type="component" value="Unassembled WGS sequence"/>
</dbReference>
<dbReference type="EMBL" id="JRPH02000026">
    <property type="protein sequence ID" value="TLE03713.1"/>
    <property type="molecule type" value="Genomic_DNA"/>
</dbReference>
<name>A0A6D2C3X7_9HELI</name>
<accession>A0A6D2C3X7</accession>
<feature type="transmembrane region" description="Helical" evidence="2">
    <location>
        <begin position="75"/>
        <end position="95"/>
    </location>
</feature>
<evidence type="ECO:0000313" key="4">
    <source>
        <dbReference type="Proteomes" id="UP000029870"/>
    </source>
</evidence>
<comment type="caution">
    <text evidence="3">The sequence shown here is derived from an EMBL/GenBank/DDBJ whole genome shotgun (WGS) entry which is preliminary data.</text>
</comment>
<proteinExistence type="predicted"/>
<evidence type="ECO:0000313" key="3">
    <source>
        <dbReference type="EMBL" id="TLE03713.1"/>
    </source>
</evidence>
<reference evidence="3 4" key="1">
    <citation type="journal article" date="2014" name="Genome Announc.">
        <title>Draft genome sequences of eight enterohepatic helicobacter species isolated from both laboratory and wild rodents.</title>
        <authorList>
            <person name="Sheh A."/>
            <person name="Shen Z."/>
            <person name="Fox J.G."/>
        </authorList>
    </citation>
    <scope>NUCLEOTIDE SEQUENCE [LARGE SCALE GENOMIC DNA]</scope>
    <source>
        <strain evidence="3 4">Missouri</strain>
    </source>
</reference>